<accession>A0A0F6CK57</accession>
<feature type="transmembrane region" description="Helical" evidence="1">
    <location>
        <begin position="63"/>
        <end position="82"/>
    </location>
</feature>
<feature type="transmembrane region" description="Helical" evidence="1">
    <location>
        <begin position="275"/>
        <end position="298"/>
    </location>
</feature>
<keyword evidence="1" id="KW-1133">Transmembrane helix</keyword>
<dbReference type="RefSeq" id="WP_023893630.1">
    <property type="nucleotide sequence ID" value="NC_023030.2"/>
</dbReference>
<feature type="transmembrane region" description="Helical" evidence="1">
    <location>
        <begin position="337"/>
        <end position="356"/>
    </location>
</feature>
<feature type="transmembrane region" description="Helical" evidence="1">
    <location>
        <begin position="103"/>
        <end position="128"/>
    </location>
</feature>
<evidence type="ECO:0000313" key="3">
    <source>
        <dbReference type="Proteomes" id="UP000018735"/>
    </source>
</evidence>
<protein>
    <submittedName>
        <fullName evidence="2">Membrane protein</fullName>
    </submittedName>
</protein>
<feature type="transmembrane region" description="Helical" evidence="1">
    <location>
        <begin position="21"/>
        <end position="43"/>
    </location>
</feature>
<evidence type="ECO:0000256" key="1">
    <source>
        <dbReference type="SAM" id="Phobius"/>
    </source>
</evidence>
<feature type="transmembrane region" description="Helical" evidence="1">
    <location>
        <begin position="438"/>
        <end position="457"/>
    </location>
</feature>
<reference evidence="2 3" key="1">
    <citation type="journal article" date="2011" name="PLoS ONE">
        <title>Core proteome of the minimal cell: comparative proteomics of three mollicute species.</title>
        <authorList>
            <person name="Fisunov G.Y."/>
            <person name="Alexeev D.G."/>
            <person name="Bazaleev N.A."/>
            <person name="Ladygina V.G."/>
            <person name="Galyamina M.A."/>
            <person name="Kondratov I.G."/>
            <person name="Zhukova N.A."/>
            <person name="Serebryakova M.V."/>
            <person name="Demina I.A."/>
            <person name="Govorun V.M."/>
        </authorList>
    </citation>
    <scope>NUCLEOTIDE SEQUENCE [LARGE SCALE GENOMIC DNA]</scope>
    <source>
        <strain evidence="2 3">S6</strain>
    </source>
</reference>
<organism evidence="2 3">
    <name type="scientific">Mycoplasmoides gallisepticum S6</name>
    <dbReference type="NCBI Taxonomy" id="1006581"/>
    <lineage>
        <taxon>Bacteria</taxon>
        <taxon>Bacillati</taxon>
        <taxon>Mycoplasmatota</taxon>
        <taxon>Mycoplasmoidales</taxon>
        <taxon>Mycoplasmoidaceae</taxon>
        <taxon>Mycoplasmoides</taxon>
    </lineage>
</organism>
<dbReference type="AlphaFoldDB" id="A0A0F6CK57"/>
<dbReference type="HOGENOM" id="CLU_050197_0_0_14"/>
<sequence>MMDQKRYFKIINVSRRQLALFLVYLATILFATAGIVSVMSYALVSPGGNNFTVYSEKLFKTSLVLPLIFFISFAISGLVILLTGKEGYRFSDQLLRQRFKFRILLTLIEIIQVVAWAFFLVILIGYFYPINKSLSQVYQDQLASLNFGNGSIKTGLLPYIHINNNFFADLKLSILNYAATVPFFFNKDMFSFANIIYFALYIALFIPYLKLSLFKKEERILSLVPFSGLLISLRLFYSENGDETLLKHNDAGLRWYQKILLSNRTVFQIKLTSTVVYLSFFFLIAVLAFVATAITLIIRTNENGYTLILSERFINAYSINFLAIPSSEEYLLRYFRLSSFIIMMIIFIVFSMGIILDDNPYVFPKTIRKSKIGLSLSLIGIEIAQWSFLILFWGFFVANAELQLVDLRDGYRILPAIFPYPIRTNPDYTYLLYSSSDLFSTTNLFFLALYFSWFLIYAKAGMFSKKTRLLMYIPFASLFFVKHHALNTETETKNSYRCQML</sequence>
<keyword evidence="1" id="KW-0472">Membrane</keyword>
<proteinExistence type="predicted"/>
<name>A0A0F6CK57_MYCGL</name>
<dbReference type="EMBL" id="CP006916">
    <property type="protein sequence ID" value="AHB99479.1"/>
    <property type="molecule type" value="Genomic_DNA"/>
</dbReference>
<dbReference type="Proteomes" id="UP000018735">
    <property type="component" value="Chromosome"/>
</dbReference>
<keyword evidence="1" id="KW-0812">Transmembrane</keyword>
<feature type="transmembrane region" description="Helical" evidence="1">
    <location>
        <begin position="376"/>
        <end position="398"/>
    </location>
</feature>
<gene>
    <name evidence="2" type="ORF">GCW_00975</name>
</gene>
<feature type="transmembrane region" description="Helical" evidence="1">
    <location>
        <begin position="189"/>
        <end position="208"/>
    </location>
</feature>
<evidence type="ECO:0000313" key="2">
    <source>
        <dbReference type="EMBL" id="AHB99479.1"/>
    </source>
</evidence>
<dbReference type="KEGG" id="mgz:GCW_00975"/>